<comment type="caution">
    <text evidence="1">The sequence shown here is derived from an EMBL/GenBank/DDBJ whole genome shotgun (WGS) entry which is preliminary data.</text>
</comment>
<proteinExistence type="predicted"/>
<dbReference type="SUPFAM" id="SSF53335">
    <property type="entry name" value="S-adenosyl-L-methionine-dependent methyltransferases"/>
    <property type="match status" value="1"/>
</dbReference>
<evidence type="ECO:0000313" key="2">
    <source>
        <dbReference type="Proteomes" id="UP000583800"/>
    </source>
</evidence>
<protein>
    <submittedName>
        <fullName evidence="1">SAM-dependent methyltransferase</fullName>
    </submittedName>
</protein>
<organism evidence="1 2">
    <name type="scientific">Nonomuraea muscovyensis</name>
    <dbReference type="NCBI Taxonomy" id="1124761"/>
    <lineage>
        <taxon>Bacteria</taxon>
        <taxon>Bacillati</taxon>
        <taxon>Actinomycetota</taxon>
        <taxon>Actinomycetes</taxon>
        <taxon>Streptosporangiales</taxon>
        <taxon>Streptosporangiaceae</taxon>
        <taxon>Nonomuraea</taxon>
    </lineage>
</organism>
<keyword evidence="1" id="KW-0489">Methyltransferase</keyword>
<keyword evidence="1" id="KW-0808">Transferase</keyword>
<dbReference type="AlphaFoldDB" id="A0A7X0C9J8"/>
<accession>A0A7X0C9J8</accession>
<dbReference type="InterPro" id="IPR029063">
    <property type="entry name" value="SAM-dependent_MTases_sf"/>
</dbReference>
<gene>
    <name evidence="1" type="ORF">FHU36_007629</name>
</gene>
<dbReference type="RefSeq" id="WP_185088748.1">
    <property type="nucleotide sequence ID" value="NZ_JACHJB010000003.1"/>
</dbReference>
<dbReference type="Gene3D" id="3.40.50.150">
    <property type="entry name" value="Vaccinia Virus protein VP39"/>
    <property type="match status" value="1"/>
</dbReference>
<dbReference type="Proteomes" id="UP000583800">
    <property type="component" value="Unassembled WGS sequence"/>
</dbReference>
<dbReference type="EMBL" id="JACHJB010000003">
    <property type="protein sequence ID" value="MBB6351057.1"/>
    <property type="molecule type" value="Genomic_DNA"/>
</dbReference>
<dbReference type="PIRSF" id="PIRSF017393">
    <property type="entry name" value="MTase_SAV2177"/>
    <property type="match status" value="1"/>
</dbReference>
<keyword evidence="2" id="KW-1185">Reference proteome</keyword>
<sequence>MERAPRGFDPTTPNVARLYDYFLGGKDHLAVDRAAAEEILRTAPETRGAARANRAFVLRAVRELAAAGVRQFVDIGAGLPAPTNVHDVARQVAPGARVAYVDHDPVVLTHVRALPADDDLTAVVEGDLRDPGGILKHPDLLRVIDFAEPVGIVLGAVLHFVGDADDPAHIVATLRRAMAPGSHLVLSHVTGDARPATVEAAAEVYGRAGVPLHPRGRERIAELLAGFEPAEPGLVWLPQWRPEEADVIDFAADPTASLALGGVGRKV</sequence>
<dbReference type="GO" id="GO:0032259">
    <property type="term" value="P:methylation"/>
    <property type="evidence" value="ECO:0007669"/>
    <property type="project" value="UniProtKB-KW"/>
</dbReference>
<dbReference type="InterPro" id="IPR006764">
    <property type="entry name" value="SAM_dep_MeTrfase_SAV2177_type"/>
</dbReference>
<dbReference type="GO" id="GO:0008168">
    <property type="term" value="F:methyltransferase activity"/>
    <property type="evidence" value="ECO:0007669"/>
    <property type="project" value="UniProtKB-KW"/>
</dbReference>
<dbReference type="Pfam" id="PF04672">
    <property type="entry name" value="Methyltransf_19"/>
    <property type="match status" value="1"/>
</dbReference>
<name>A0A7X0C9J8_9ACTN</name>
<evidence type="ECO:0000313" key="1">
    <source>
        <dbReference type="EMBL" id="MBB6351057.1"/>
    </source>
</evidence>
<reference evidence="1 2" key="1">
    <citation type="submission" date="2020-08" db="EMBL/GenBank/DDBJ databases">
        <title>Sequencing the genomes of 1000 actinobacteria strains.</title>
        <authorList>
            <person name="Klenk H.-P."/>
        </authorList>
    </citation>
    <scope>NUCLEOTIDE SEQUENCE [LARGE SCALE GENOMIC DNA]</scope>
    <source>
        <strain evidence="1 2">DSM 45913</strain>
    </source>
</reference>